<organism evidence="2 3">
    <name type="scientific">Cardiocondyla obscurior</name>
    <dbReference type="NCBI Taxonomy" id="286306"/>
    <lineage>
        <taxon>Eukaryota</taxon>
        <taxon>Metazoa</taxon>
        <taxon>Ecdysozoa</taxon>
        <taxon>Arthropoda</taxon>
        <taxon>Hexapoda</taxon>
        <taxon>Insecta</taxon>
        <taxon>Pterygota</taxon>
        <taxon>Neoptera</taxon>
        <taxon>Endopterygota</taxon>
        <taxon>Hymenoptera</taxon>
        <taxon>Apocrita</taxon>
        <taxon>Aculeata</taxon>
        <taxon>Formicoidea</taxon>
        <taxon>Formicidae</taxon>
        <taxon>Myrmicinae</taxon>
        <taxon>Cardiocondyla</taxon>
    </lineage>
</organism>
<comment type="caution">
    <text evidence="2">The sequence shown here is derived from an EMBL/GenBank/DDBJ whole genome shotgun (WGS) entry which is preliminary data.</text>
</comment>
<keyword evidence="1" id="KW-0812">Transmembrane</keyword>
<protein>
    <submittedName>
        <fullName evidence="2">Uncharacterized protein</fullName>
    </submittedName>
</protein>
<evidence type="ECO:0000313" key="3">
    <source>
        <dbReference type="Proteomes" id="UP001430953"/>
    </source>
</evidence>
<keyword evidence="3" id="KW-1185">Reference proteome</keyword>
<keyword evidence="1" id="KW-1133">Transmembrane helix</keyword>
<evidence type="ECO:0000313" key="2">
    <source>
        <dbReference type="EMBL" id="KAL0106041.1"/>
    </source>
</evidence>
<dbReference type="EMBL" id="JADYXP020000018">
    <property type="protein sequence ID" value="KAL0106041.1"/>
    <property type="molecule type" value="Genomic_DNA"/>
</dbReference>
<dbReference type="AlphaFoldDB" id="A0AAW2EQP4"/>
<name>A0AAW2EQP4_9HYME</name>
<sequence length="58" mass="6786">MKNCKSPSSPQLANCTDWLHRQIAAERPRLPRSYNSAYSRGIYPYVYLYVGYIIFIGR</sequence>
<gene>
    <name evidence="2" type="ORF">PUN28_016042</name>
</gene>
<proteinExistence type="predicted"/>
<accession>A0AAW2EQP4</accession>
<keyword evidence="1" id="KW-0472">Membrane</keyword>
<dbReference type="Proteomes" id="UP001430953">
    <property type="component" value="Unassembled WGS sequence"/>
</dbReference>
<reference evidence="2 3" key="1">
    <citation type="submission" date="2023-03" db="EMBL/GenBank/DDBJ databases">
        <title>High recombination rates correlate with genetic variation in Cardiocondyla obscurior ants.</title>
        <authorList>
            <person name="Errbii M."/>
        </authorList>
    </citation>
    <scope>NUCLEOTIDE SEQUENCE [LARGE SCALE GENOMIC DNA]</scope>
    <source>
        <strain evidence="2">Alpha-2009</strain>
        <tissue evidence="2">Whole body</tissue>
    </source>
</reference>
<evidence type="ECO:0000256" key="1">
    <source>
        <dbReference type="SAM" id="Phobius"/>
    </source>
</evidence>
<feature type="transmembrane region" description="Helical" evidence="1">
    <location>
        <begin position="37"/>
        <end position="57"/>
    </location>
</feature>